<dbReference type="Pfam" id="PF00144">
    <property type="entry name" value="Beta-lactamase"/>
    <property type="match status" value="1"/>
</dbReference>
<name>A0A3E0DHR8_9BACT</name>
<protein>
    <submittedName>
        <fullName evidence="3">Uncharacterized protein DUF3471</fullName>
    </submittedName>
</protein>
<dbReference type="InterPro" id="IPR021860">
    <property type="entry name" value="Peptidase_S12_Pab87-rel_C"/>
</dbReference>
<evidence type="ECO:0000313" key="3">
    <source>
        <dbReference type="EMBL" id="REG82278.1"/>
    </source>
</evidence>
<dbReference type="Proteomes" id="UP000256405">
    <property type="component" value="Unassembled WGS sequence"/>
</dbReference>
<dbReference type="PANTHER" id="PTHR46825:SF12">
    <property type="entry name" value="PENICILLIN-BINDING PROTEIN 4"/>
    <property type="match status" value="1"/>
</dbReference>
<dbReference type="SUPFAM" id="SSF56601">
    <property type="entry name" value="beta-lactamase/transpeptidase-like"/>
    <property type="match status" value="1"/>
</dbReference>
<keyword evidence="4" id="KW-1185">Reference proteome</keyword>
<reference evidence="3 4" key="1">
    <citation type="submission" date="2018-08" db="EMBL/GenBank/DDBJ databases">
        <title>Genomic Encyclopedia of Archaeal and Bacterial Type Strains, Phase II (KMG-II): from individual species to whole genera.</title>
        <authorList>
            <person name="Goeker M."/>
        </authorList>
    </citation>
    <scope>NUCLEOTIDE SEQUENCE [LARGE SCALE GENOMIC DNA]</scope>
    <source>
        <strain evidence="3 4">DSM 15986</strain>
    </source>
</reference>
<dbReference type="InterPro" id="IPR001466">
    <property type="entry name" value="Beta-lactam-related"/>
</dbReference>
<feature type="domain" description="Beta-lactamase-related" evidence="1">
    <location>
        <begin position="54"/>
        <end position="363"/>
    </location>
</feature>
<dbReference type="PROSITE" id="PS51257">
    <property type="entry name" value="PROKAR_LIPOPROTEIN"/>
    <property type="match status" value="1"/>
</dbReference>
<dbReference type="Gene3D" id="3.40.710.10">
    <property type="entry name" value="DD-peptidase/beta-lactamase superfamily"/>
    <property type="match status" value="1"/>
</dbReference>
<dbReference type="AlphaFoldDB" id="A0A3E0DHR8"/>
<dbReference type="Pfam" id="PF11954">
    <property type="entry name" value="DUF3471"/>
    <property type="match status" value="1"/>
</dbReference>
<dbReference type="OrthoDB" id="9797709at2"/>
<dbReference type="PANTHER" id="PTHR46825">
    <property type="entry name" value="D-ALANYL-D-ALANINE-CARBOXYPEPTIDASE/ENDOPEPTIDASE AMPH"/>
    <property type="match status" value="1"/>
</dbReference>
<proteinExistence type="predicted"/>
<evidence type="ECO:0000259" key="1">
    <source>
        <dbReference type="Pfam" id="PF00144"/>
    </source>
</evidence>
<feature type="domain" description="Peptidase S12 Pab87-related C-terminal" evidence="2">
    <location>
        <begin position="388"/>
        <end position="467"/>
    </location>
</feature>
<dbReference type="RefSeq" id="WP_086543241.1">
    <property type="nucleotide sequence ID" value="NZ_MSSW01000065.1"/>
</dbReference>
<dbReference type="InterPro" id="IPR012338">
    <property type="entry name" value="Beta-lactam/transpept-like"/>
</dbReference>
<dbReference type="EMBL" id="QUNF01000022">
    <property type="protein sequence ID" value="REG82278.1"/>
    <property type="molecule type" value="Genomic_DNA"/>
</dbReference>
<evidence type="ECO:0000313" key="4">
    <source>
        <dbReference type="Proteomes" id="UP000256405"/>
    </source>
</evidence>
<organism evidence="3 4">
    <name type="scientific">Algoriphagus antarcticus</name>
    <dbReference type="NCBI Taxonomy" id="238540"/>
    <lineage>
        <taxon>Bacteria</taxon>
        <taxon>Pseudomonadati</taxon>
        <taxon>Bacteroidota</taxon>
        <taxon>Cytophagia</taxon>
        <taxon>Cytophagales</taxon>
        <taxon>Cyclobacteriaceae</taxon>
        <taxon>Algoriphagus</taxon>
    </lineage>
</organism>
<dbReference type="InterPro" id="IPR050491">
    <property type="entry name" value="AmpC-like"/>
</dbReference>
<evidence type="ECO:0000259" key="2">
    <source>
        <dbReference type="Pfam" id="PF11954"/>
    </source>
</evidence>
<comment type="caution">
    <text evidence="3">The sequence shown here is derived from an EMBL/GenBank/DDBJ whole genome shotgun (WGS) entry which is preliminary data.</text>
</comment>
<sequence length="475" mass="52783">MRYFIISAFCLLLLSCSTEKESDQVALAERISRIENGLQPNLQIEGDSLTLFNIEERLRELGIPGISIAFLANGGIEWARAYGMADSSENRPMTIETMLLAGSISKPVAALRAHQLVESGVINLDTDVNEYLKSWKVPENEFTKEEKVTTRRILNHTAGLTVWGFPGYDKGDTIPSVPEVLDGKGNTDSVRVYKKPGESWMYSGGGYTIMQLMITDLEGSSFPEIMQKNVLGPLGMISSTFENPLPQKYHAIAATGYRGNGVEVEGKWPIYPEMAAAGLWTTPSQLILWAKEIQLIYLSKKDGLLKANTANEMLTAGMNDHGLGPAISEYSFGHNGADEGFRANLIVWKDLPYAVVIMVNSDNGSIIQEILLSIAAEYDLPGVSPNRRKVQPMTEEERKIYTGTYRFPELGDATISMWKNGLEINADFSDEPQFILSENDSIFFTTNHGEYFYFKIEEGKVKSLRVQNLVGTKLN</sequence>
<accession>A0A3E0DHR8</accession>
<gene>
    <name evidence="3" type="ORF">C8N25_12224</name>
</gene>